<evidence type="ECO:0000256" key="1">
    <source>
        <dbReference type="ARBA" id="ARBA00009437"/>
    </source>
</evidence>
<evidence type="ECO:0000256" key="3">
    <source>
        <dbReference type="ARBA" id="ARBA00023125"/>
    </source>
</evidence>
<dbReference type="Pfam" id="PF00126">
    <property type="entry name" value="HTH_1"/>
    <property type="match status" value="1"/>
</dbReference>
<keyword evidence="2" id="KW-0805">Transcription regulation</keyword>
<dbReference type="GO" id="GO:0003677">
    <property type="term" value="F:DNA binding"/>
    <property type="evidence" value="ECO:0007669"/>
    <property type="project" value="UniProtKB-KW"/>
</dbReference>
<dbReference type="AlphaFoldDB" id="A0A2S7VIS5"/>
<dbReference type="Gene3D" id="1.10.10.10">
    <property type="entry name" value="Winged helix-like DNA-binding domain superfamily/Winged helix DNA-binding domain"/>
    <property type="match status" value="1"/>
</dbReference>
<dbReference type="Gene3D" id="3.40.190.290">
    <property type="match status" value="1"/>
</dbReference>
<proteinExistence type="inferred from homology"/>
<reference evidence="6 7" key="1">
    <citation type="submission" date="2016-12" db="EMBL/GenBank/DDBJ databases">
        <title>Diversity of luminous bacteria.</title>
        <authorList>
            <person name="Yoshizawa S."/>
            <person name="Kogure K."/>
        </authorList>
    </citation>
    <scope>NUCLEOTIDE SEQUENCE [LARGE SCALE GENOMIC DNA]</scope>
    <source>
        <strain evidence="6 7">LC1-200</strain>
    </source>
</reference>
<evidence type="ECO:0000256" key="2">
    <source>
        <dbReference type="ARBA" id="ARBA00023015"/>
    </source>
</evidence>
<comment type="caution">
    <text evidence="6">The sequence shown here is derived from an EMBL/GenBank/DDBJ whole genome shotgun (WGS) entry which is preliminary data.</text>
</comment>
<evidence type="ECO:0000313" key="7">
    <source>
        <dbReference type="Proteomes" id="UP000238730"/>
    </source>
</evidence>
<dbReference type="InterPro" id="IPR001611">
    <property type="entry name" value="Leu-rich_rpt"/>
</dbReference>
<keyword evidence="3" id="KW-0238">DNA-binding</keyword>
<dbReference type="InterPro" id="IPR005119">
    <property type="entry name" value="LysR_subst-bd"/>
</dbReference>
<organism evidence="6 7">
    <name type="scientific">Photobacterium angustum</name>
    <dbReference type="NCBI Taxonomy" id="661"/>
    <lineage>
        <taxon>Bacteria</taxon>
        <taxon>Pseudomonadati</taxon>
        <taxon>Pseudomonadota</taxon>
        <taxon>Gammaproteobacteria</taxon>
        <taxon>Vibrionales</taxon>
        <taxon>Vibrionaceae</taxon>
        <taxon>Photobacterium</taxon>
    </lineage>
</organism>
<accession>A0A2S7VIS5</accession>
<dbReference type="RefSeq" id="WP_105061927.1">
    <property type="nucleotide sequence ID" value="NZ_MSCJ01000003.1"/>
</dbReference>
<feature type="domain" description="HTH lysR-type" evidence="5">
    <location>
        <begin position="1"/>
        <end position="59"/>
    </location>
</feature>
<dbReference type="EMBL" id="MSCJ01000003">
    <property type="protein sequence ID" value="PQJ62096.1"/>
    <property type="molecule type" value="Genomic_DNA"/>
</dbReference>
<comment type="similarity">
    <text evidence="1">Belongs to the LysR transcriptional regulatory family.</text>
</comment>
<gene>
    <name evidence="6" type="ORF">BTO08_17780</name>
</gene>
<dbReference type="SUPFAM" id="SSF53850">
    <property type="entry name" value="Periplasmic binding protein-like II"/>
    <property type="match status" value="1"/>
</dbReference>
<evidence type="ECO:0000256" key="4">
    <source>
        <dbReference type="ARBA" id="ARBA00023163"/>
    </source>
</evidence>
<dbReference type="PROSITE" id="PS50931">
    <property type="entry name" value="HTH_LYSR"/>
    <property type="match status" value="1"/>
</dbReference>
<dbReference type="Proteomes" id="UP000238730">
    <property type="component" value="Unassembled WGS sequence"/>
</dbReference>
<dbReference type="PANTHER" id="PTHR30537:SF5">
    <property type="entry name" value="HTH-TYPE TRANSCRIPTIONAL ACTIVATOR TTDR-RELATED"/>
    <property type="match status" value="1"/>
</dbReference>
<dbReference type="PROSITE" id="PS51450">
    <property type="entry name" value="LRR"/>
    <property type="match status" value="1"/>
</dbReference>
<dbReference type="PANTHER" id="PTHR30537">
    <property type="entry name" value="HTH-TYPE TRANSCRIPTIONAL REGULATOR"/>
    <property type="match status" value="1"/>
</dbReference>
<dbReference type="InterPro" id="IPR000847">
    <property type="entry name" value="LysR_HTH_N"/>
</dbReference>
<dbReference type="OrthoDB" id="9815676at2"/>
<dbReference type="GO" id="GO:0003700">
    <property type="term" value="F:DNA-binding transcription factor activity"/>
    <property type="evidence" value="ECO:0007669"/>
    <property type="project" value="InterPro"/>
</dbReference>
<dbReference type="InterPro" id="IPR036390">
    <property type="entry name" value="WH_DNA-bd_sf"/>
</dbReference>
<dbReference type="SUPFAM" id="SSF46785">
    <property type="entry name" value="Winged helix' DNA-binding domain"/>
    <property type="match status" value="1"/>
</dbReference>
<evidence type="ECO:0000259" key="5">
    <source>
        <dbReference type="PROSITE" id="PS50931"/>
    </source>
</evidence>
<name>A0A2S7VIS5_PHOAN</name>
<keyword evidence="4" id="KW-0804">Transcription</keyword>
<sequence>MHSLEALRCFVATVKHGSFSTASKELNISVSSISRYVKLLEDEFKSPLLIRHTRTLALTETGLMVYEKGSSICEQINQLSEDIAVQQQQIQGNIRICAPLWYGAHYIAPLLPELTKKWPELTIYLNHGEEDLDPYGADYDLYIHMEENKDASFVARRLKSVDYCLCASPTYIGSHPVIKVSNDLNQHSLIKQVFTQPSNYWYLHEKHSDNLSTIKLASNHISSNSSLALLQVVLSHGGIALLPRKMVEVFINNQQLVELLPQYTATPFQDKSCISLIYLKDKSHNRKSKIVIDHIVKHLA</sequence>
<protein>
    <recommendedName>
        <fullName evidence="5">HTH lysR-type domain-containing protein</fullName>
    </recommendedName>
</protein>
<evidence type="ECO:0000313" key="6">
    <source>
        <dbReference type="EMBL" id="PQJ62096.1"/>
    </source>
</evidence>
<dbReference type="CDD" id="cd08422">
    <property type="entry name" value="PBP2_CrgA_like"/>
    <property type="match status" value="1"/>
</dbReference>
<dbReference type="InterPro" id="IPR036388">
    <property type="entry name" value="WH-like_DNA-bd_sf"/>
</dbReference>
<dbReference type="InterPro" id="IPR058163">
    <property type="entry name" value="LysR-type_TF_proteobact-type"/>
</dbReference>
<dbReference type="FunFam" id="1.10.10.10:FF:000001">
    <property type="entry name" value="LysR family transcriptional regulator"/>
    <property type="match status" value="1"/>
</dbReference>
<dbReference type="Pfam" id="PF03466">
    <property type="entry name" value="LysR_substrate"/>
    <property type="match status" value="1"/>
</dbReference>